<protein>
    <submittedName>
        <fullName evidence="2">Uncharacterized protein</fullName>
    </submittedName>
</protein>
<name>A0AAV4PNX6_9ARAC</name>
<dbReference type="EMBL" id="BPLQ01003079">
    <property type="protein sequence ID" value="GIX97851.1"/>
    <property type="molecule type" value="Genomic_DNA"/>
</dbReference>
<gene>
    <name evidence="2" type="ORF">CDAR_455651</name>
</gene>
<feature type="non-terminal residue" evidence="2">
    <location>
        <position position="176"/>
    </location>
</feature>
<evidence type="ECO:0000313" key="2">
    <source>
        <dbReference type="EMBL" id="GIX97851.1"/>
    </source>
</evidence>
<keyword evidence="3" id="KW-1185">Reference proteome</keyword>
<proteinExistence type="predicted"/>
<feature type="region of interest" description="Disordered" evidence="1">
    <location>
        <begin position="66"/>
        <end position="125"/>
    </location>
</feature>
<feature type="compositionally biased region" description="Basic and acidic residues" evidence="1">
    <location>
        <begin position="79"/>
        <end position="92"/>
    </location>
</feature>
<evidence type="ECO:0000256" key="1">
    <source>
        <dbReference type="SAM" id="MobiDB-lite"/>
    </source>
</evidence>
<dbReference type="AlphaFoldDB" id="A0AAV4PNX6"/>
<comment type="caution">
    <text evidence="2">The sequence shown here is derived from an EMBL/GenBank/DDBJ whole genome shotgun (WGS) entry which is preliminary data.</text>
</comment>
<sequence>MADLNTLEDVLSKHKKEKKELLATVQKMKHGIPKGDKKKKKDITAEIAQMTADLELKHAEEVKKFQSEDVSLESNPDSKVTEQDTELVKDEQCTDVGEDTNTTQKLSKAQKRRNKKSLKEKEREKAIAEQEIINLTGNRSVESAEISKKLSARGLTIHETIVDDWKKFSGKLTKKL</sequence>
<evidence type="ECO:0000313" key="3">
    <source>
        <dbReference type="Proteomes" id="UP001054837"/>
    </source>
</evidence>
<dbReference type="Proteomes" id="UP001054837">
    <property type="component" value="Unassembled WGS sequence"/>
</dbReference>
<feature type="compositionally biased region" description="Polar residues" evidence="1">
    <location>
        <begin position="68"/>
        <end position="78"/>
    </location>
</feature>
<reference evidence="2 3" key="1">
    <citation type="submission" date="2021-06" db="EMBL/GenBank/DDBJ databases">
        <title>Caerostris darwini draft genome.</title>
        <authorList>
            <person name="Kono N."/>
            <person name="Arakawa K."/>
        </authorList>
    </citation>
    <scope>NUCLEOTIDE SEQUENCE [LARGE SCALE GENOMIC DNA]</scope>
</reference>
<organism evidence="2 3">
    <name type="scientific">Caerostris darwini</name>
    <dbReference type="NCBI Taxonomy" id="1538125"/>
    <lineage>
        <taxon>Eukaryota</taxon>
        <taxon>Metazoa</taxon>
        <taxon>Ecdysozoa</taxon>
        <taxon>Arthropoda</taxon>
        <taxon>Chelicerata</taxon>
        <taxon>Arachnida</taxon>
        <taxon>Araneae</taxon>
        <taxon>Araneomorphae</taxon>
        <taxon>Entelegynae</taxon>
        <taxon>Araneoidea</taxon>
        <taxon>Araneidae</taxon>
        <taxon>Caerostris</taxon>
    </lineage>
</organism>
<accession>A0AAV4PNX6</accession>